<evidence type="ECO:0000313" key="2">
    <source>
        <dbReference type="Proteomes" id="UP001164250"/>
    </source>
</evidence>
<dbReference type="EMBL" id="CM047906">
    <property type="protein sequence ID" value="KAJ0085148.1"/>
    <property type="molecule type" value="Genomic_DNA"/>
</dbReference>
<protein>
    <submittedName>
        <fullName evidence="1">Uncharacterized protein</fullName>
    </submittedName>
</protein>
<sequence>MILSVFPISSRETIGGILTNRIF</sequence>
<reference evidence="2" key="1">
    <citation type="journal article" date="2023" name="G3 (Bethesda)">
        <title>Genome assembly and association tests identify interacting loci associated with vigor, precocity, and sex in interspecific pistachio rootstocks.</title>
        <authorList>
            <person name="Palmer W."/>
            <person name="Jacygrad E."/>
            <person name="Sagayaradj S."/>
            <person name="Cavanaugh K."/>
            <person name="Han R."/>
            <person name="Bertier L."/>
            <person name="Beede B."/>
            <person name="Kafkas S."/>
            <person name="Golino D."/>
            <person name="Preece J."/>
            <person name="Michelmore R."/>
        </authorList>
    </citation>
    <scope>NUCLEOTIDE SEQUENCE [LARGE SCALE GENOMIC DNA]</scope>
</reference>
<comment type="caution">
    <text evidence="1">The sequence shown here is derived from an EMBL/GenBank/DDBJ whole genome shotgun (WGS) entry which is preliminary data.</text>
</comment>
<keyword evidence="2" id="KW-1185">Reference proteome</keyword>
<name>A0ACC1AFP1_9ROSI</name>
<accession>A0ACC1AFP1</accession>
<gene>
    <name evidence="1" type="ORF">Patl1_07340</name>
</gene>
<dbReference type="Proteomes" id="UP001164250">
    <property type="component" value="Chromosome 10"/>
</dbReference>
<proteinExistence type="predicted"/>
<evidence type="ECO:0000313" key="1">
    <source>
        <dbReference type="EMBL" id="KAJ0085148.1"/>
    </source>
</evidence>
<organism evidence="1 2">
    <name type="scientific">Pistacia atlantica</name>
    <dbReference type="NCBI Taxonomy" id="434234"/>
    <lineage>
        <taxon>Eukaryota</taxon>
        <taxon>Viridiplantae</taxon>
        <taxon>Streptophyta</taxon>
        <taxon>Embryophyta</taxon>
        <taxon>Tracheophyta</taxon>
        <taxon>Spermatophyta</taxon>
        <taxon>Magnoliopsida</taxon>
        <taxon>eudicotyledons</taxon>
        <taxon>Gunneridae</taxon>
        <taxon>Pentapetalae</taxon>
        <taxon>rosids</taxon>
        <taxon>malvids</taxon>
        <taxon>Sapindales</taxon>
        <taxon>Anacardiaceae</taxon>
        <taxon>Pistacia</taxon>
    </lineage>
</organism>